<dbReference type="Gene3D" id="1.10.287.130">
    <property type="match status" value="1"/>
</dbReference>
<organism evidence="8 9">
    <name type="scientific">Kiloniella laminariae</name>
    <dbReference type="NCBI Taxonomy" id="454162"/>
    <lineage>
        <taxon>Bacteria</taxon>
        <taxon>Pseudomonadati</taxon>
        <taxon>Pseudomonadota</taxon>
        <taxon>Alphaproteobacteria</taxon>
        <taxon>Rhodospirillales</taxon>
        <taxon>Kiloniellaceae</taxon>
        <taxon>Kiloniella</taxon>
    </lineage>
</organism>
<dbReference type="InterPro" id="IPR003594">
    <property type="entry name" value="HATPase_dom"/>
</dbReference>
<evidence type="ECO:0000313" key="9">
    <source>
        <dbReference type="Proteomes" id="UP001069802"/>
    </source>
</evidence>
<dbReference type="SMART" id="SM00065">
    <property type="entry name" value="GAF"/>
    <property type="match status" value="1"/>
</dbReference>
<protein>
    <recommendedName>
        <fullName evidence="2">histidine kinase</fullName>
        <ecNumber evidence="2">2.7.13.3</ecNumber>
    </recommendedName>
</protein>
<reference evidence="8" key="1">
    <citation type="submission" date="2022-12" db="EMBL/GenBank/DDBJ databases">
        <title>Bacterial isolates from different developmental stages of Nematostella vectensis.</title>
        <authorList>
            <person name="Fraune S."/>
        </authorList>
    </citation>
    <scope>NUCLEOTIDE SEQUENCE</scope>
    <source>
        <strain evidence="8">G21630-S1</strain>
    </source>
</reference>
<sequence length="446" mass="48800">MSVKQQNMKRKAGEADVAELLSENLHLGIFNNFAVKLIGIPTKAELAWFVAREVVQRFGFVDCVVYYLEPDGTRLRQMSAIGEKNPESDTIFNQLTIPIENGIVGSVARSKVPVCIDDIRKDPRYIVDLEGMRSEICVPLLGHDNQLLGVIDCENPNPGWFGDNHQKILTTIAAMMSAKLMLLDKEQAQKRVELELLLAKEAAEEANAAKTAFLANMSHELRTPLNAIIGFSDFITGEYLGELGNEKYRDYIGSINSAGKHLLDLINDILDTAKVDSGTVILNEVACDLTQLLEEALVVISGDPKANELQVSYTVAGGCPVLWADARCVKQILFNLLSNAVKFTPAKGKVSVHAEVTEQKAITLIVKDTGIGIAEENLLRVAQPFNQVHDDYLIKSPARGTGLGLPLAKKLAELHGAVFSLESKVGQGTKVVVSFPPERSQIRQTD</sequence>
<evidence type="ECO:0000256" key="1">
    <source>
        <dbReference type="ARBA" id="ARBA00000085"/>
    </source>
</evidence>
<dbReference type="InterPro" id="IPR029016">
    <property type="entry name" value="GAF-like_dom_sf"/>
</dbReference>
<evidence type="ECO:0000256" key="5">
    <source>
        <dbReference type="ARBA" id="ARBA00022777"/>
    </source>
</evidence>
<dbReference type="RefSeq" id="WP_269421427.1">
    <property type="nucleotide sequence ID" value="NZ_JAPWGY010000001.1"/>
</dbReference>
<evidence type="ECO:0000256" key="6">
    <source>
        <dbReference type="ARBA" id="ARBA00023012"/>
    </source>
</evidence>
<dbReference type="SUPFAM" id="SSF55874">
    <property type="entry name" value="ATPase domain of HSP90 chaperone/DNA topoisomerase II/histidine kinase"/>
    <property type="match status" value="1"/>
</dbReference>
<feature type="domain" description="Histidine kinase" evidence="7">
    <location>
        <begin position="216"/>
        <end position="439"/>
    </location>
</feature>
<dbReference type="Pfam" id="PF00512">
    <property type="entry name" value="HisKA"/>
    <property type="match status" value="1"/>
</dbReference>
<gene>
    <name evidence="8" type="ORF">O4H49_00390</name>
</gene>
<dbReference type="Gene3D" id="3.30.450.40">
    <property type="match status" value="1"/>
</dbReference>
<dbReference type="Pfam" id="PF02518">
    <property type="entry name" value="HATPase_c"/>
    <property type="match status" value="1"/>
</dbReference>
<dbReference type="SMART" id="SM00387">
    <property type="entry name" value="HATPase_c"/>
    <property type="match status" value="1"/>
</dbReference>
<comment type="catalytic activity">
    <reaction evidence="1">
        <text>ATP + protein L-histidine = ADP + protein N-phospho-L-histidine.</text>
        <dbReference type="EC" id="2.7.13.3"/>
    </reaction>
</comment>
<dbReference type="Pfam" id="PF13185">
    <property type="entry name" value="GAF_2"/>
    <property type="match status" value="1"/>
</dbReference>
<keyword evidence="3" id="KW-0597">Phosphoprotein</keyword>
<comment type="caution">
    <text evidence="8">The sequence shown here is derived from an EMBL/GenBank/DDBJ whole genome shotgun (WGS) entry which is preliminary data.</text>
</comment>
<dbReference type="EMBL" id="JAPWGY010000001">
    <property type="protein sequence ID" value="MCZ4279212.1"/>
    <property type="molecule type" value="Genomic_DNA"/>
</dbReference>
<dbReference type="CDD" id="cd00082">
    <property type="entry name" value="HisKA"/>
    <property type="match status" value="1"/>
</dbReference>
<evidence type="ECO:0000256" key="2">
    <source>
        <dbReference type="ARBA" id="ARBA00012438"/>
    </source>
</evidence>
<dbReference type="SUPFAM" id="SSF55781">
    <property type="entry name" value="GAF domain-like"/>
    <property type="match status" value="1"/>
</dbReference>
<dbReference type="PANTHER" id="PTHR43711">
    <property type="entry name" value="TWO-COMPONENT HISTIDINE KINASE"/>
    <property type="match status" value="1"/>
</dbReference>
<dbReference type="InterPro" id="IPR036890">
    <property type="entry name" value="HATPase_C_sf"/>
</dbReference>
<dbReference type="InterPro" id="IPR004358">
    <property type="entry name" value="Sig_transdc_His_kin-like_C"/>
</dbReference>
<dbReference type="Proteomes" id="UP001069802">
    <property type="component" value="Unassembled WGS sequence"/>
</dbReference>
<keyword evidence="6" id="KW-0902">Two-component regulatory system</keyword>
<dbReference type="Gene3D" id="3.30.565.10">
    <property type="entry name" value="Histidine kinase-like ATPase, C-terminal domain"/>
    <property type="match status" value="1"/>
</dbReference>
<accession>A0ABT4LDN7</accession>
<keyword evidence="5 8" id="KW-0418">Kinase</keyword>
<proteinExistence type="predicted"/>
<dbReference type="InterPro" id="IPR036097">
    <property type="entry name" value="HisK_dim/P_sf"/>
</dbReference>
<dbReference type="InterPro" id="IPR005467">
    <property type="entry name" value="His_kinase_dom"/>
</dbReference>
<evidence type="ECO:0000259" key="7">
    <source>
        <dbReference type="PROSITE" id="PS50109"/>
    </source>
</evidence>
<evidence type="ECO:0000256" key="4">
    <source>
        <dbReference type="ARBA" id="ARBA00022679"/>
    </source>
</evidence>
<keyword evidence="4" id="KW-0808">Transferase</keyword>
<evidence type="ECO:0000256" key="3">
    <source>
        <dbReference type="ARBA" id="ARBA00022553"/>
    </source>
</evidence>
<dbReference type="PRINTS" id="PR00344">
    <property type="entry name" value="BCTRLSENSOR"/>
</dbReference>
<dbReference type="SUPFAM" id="SSF47384">
    <property type="entry name" value="Homodimeric domain of signal transducing histidine kinase"/>
    <property type="match status" value="1"/>
</dbReference>
<dbReference type="InterPro" id="IPR003661">
    <property type="entry name" value="HisK_dim/P_dom"/>
</dbReference>
<name>A0ABT4LDN7_9PROT</name>
<dbReference type="EC" id="2.7.13.3" evidence="2"/>
<keyword evidence="9" id="KW-1185">Reference proteome</keyword>
<dbReference type="InterPro" id="IPR003018">
    <property type="entry name" value="GAF"/>
</dbReference>
<dbReference type="GO" id="GO:0016301">
    <property type="term" value="F:kinase activity"/>
    <property type="evidence" value="ECO:0007669"/>
    <property type="project" value="UniProtKB-KW"/>
</dbReference>
<dbReference type="PROSITE" id="PS50109">
    <property type="entry name" value="HIS_KIN"/>
    <property type="match status" value="1"/>
</dbReference>
<dbReference type="InterPro" id="IPR050736">
    <property type="entry name" value="Sensor_HK_Regulatory"/>
</dbReference>
<dbReference type="PANTHER" id="PTHR43711:SF26">
    <property type="entry name" value="SENSOR HISTIDINE KINASE RCSC"/>
    <property type="match status" value="1"/>
</dbReference>
<evidence type="ECO:0000313" key="8">
    <source>
        <dbReference type="EMBL" id="MCZ4279212.1"/>
    </source>
</evidence>
<dbReference type="SMART" id="SM00388">
    <property type="entry name" value="HisKA"/>
    <property type="match status" value="1"/>
</dbReference>